<feature type="region of interest" description="Disordered" evidence="1">
    <location>
        <begin position="400"/>
        <end position="447"/>
    </location>
</feature>
<keyword evidence="3" id="KW-1185">Reference proteome</keyword>
<dbReference type="EMBL" id="LLZG01000376">
    <property type="protein sequence ID" value="KUL24489.1"/>
    <property type="molecule type" value="Genomic_DNA"/>
</dbReference>
<dbReference type="AlphaFoldDB" id="A0A117MLV0"/>
<dbReference type="RefSeq" id="WP_062711130.1">
    <property type="nucleotide sequence ID" value="NZ_LLZG01000376.1"/>
</dbReference>
<dbReference type="OrthoDB" id="3826164at2"/>
<comment type="caution">
    <text evidence="2">The sequence shown here is derived from an EMBL/GenBank/DDBJ whole genome shotgun (WGS) entry which is preliminary data.</text>
</comment>
<evidence type="ECO:0000256" key="1">
    <source>
        <dbReference type="SAM" id="MobiDB-lite"/>
    </source>
</evidence>
<evidence type="ECO:0000313" key="2">
    <source>
        <dbReference type="EMBL" id="KUL24489.1"/>
    </source>
</evidence>
<evidence type="ECO:0000313" key="3">
    <source>
        <dbReference type="Proteomes" id="UP000053923"/>
    </source>
</evidence>
<dbReference type="Proteomes" id="UP000053923">
    <property type="component" value="Unassembled WGS sequence"/>
</dbReference>
<organism evidence="2 3">
    <name type="scientific">Streptomyces regalis</name>
    <dbReference type="NCBI Taxonomy" id="68262"/>
    <lineage>
        <taxon>Bacteria</taxon>
        <taxon>Bacillati</taxon>
        <taxon>Actinomycetota</taxon>
        <taxon>Actinomycetes</taxon>
        <taxon>Kitasatosporales</taxon>
        <taxon>Streptomycetaceae</taxon>
        <taxon>Streptomyces</taxon>
    </lineage>
</organism>
<proteinExistence type="predicted"/>
<name>A0A117MLV0_9ACTN</name>
<protein>
    <submittedName>
        <fullName evidence="2">Uncharacterized protein</fullName>
    </submittedName>
</protein>
<accession>A0A117MLV0</accession>
<gene>
    <name evidence="2" type="ORF">ADL12_37300</name>
</gene>
<reference evidence="3" key="1">
    <citation type="submission" date="2015-10" db="EMBL/GenBank/DDBJ databases">
        <authorList>
            <person name="Ju K.-S."/>
            <person name="Doroghazi J.R."/>
            <person name="Metcalf W.W."/>
        </authorList>
    </citation>
    <scope>NUCLEOTIDE SEQUENCE [LARGE SCALE GENOMIC DNA]</scope>
    <source>
        <strain evidence="3">NRRL 3151</strain>
    </source>
</reference>
<feature type="compositionally biased region" description="Pro residues" evidence="1">
    <location>
        <begin position="431"/>
        <end position="447"/>
    </location>
</feature>
<sequence length="447" mass="49542">MAITVDELEAARPQQWRDAADDALRSSKECQDMASYARDEVASTLQKCWVSDSGEAARRRFVKHAEDFEAAATALKGLMRTYDTLADVIEGAKRDLESALDYANRYGIQIDPSGRATWKEGRDESEGGSLQHAADVIGDALRKAEEADAEAATELRTIRALIEIEDPKLVSQALDENSPLAIALRLQYLDGVHHINVSRTQLDAVDRASAETGMSKKLLLAILWQEQQWWQNHDRDLEGPLPWFGGFFDWSLRETLKPDKSLGITHMKLETVRETLRSNNMSFRTADGGFVSELSDSQLTKYIEQNPNEAIRLSAFHVKGLRDKDEYGAGTDKQLFTLYAADTQDVREKNETYGDDSAHRGGDIKTRGENWDRIEPHIDDALAWDALSDTERARAIDQIESQTPAGHHVGLDPIYDTDGSGGGTGTGRPEPGTPSPSPNPPPTPPKE</sequence>